<comment type="caution">
    <text evidence="2">The sequence shown here is derived from an EMBL/GenBank/DDBJ whole genome shotgun (WGS) entry which is preliminary data.</text>
</comment>
<organism evidence="2 3">
    <name type="scientific">Funneliformis mosseae</name>
    <name type="common">Endomycorrhizal fungus</name>
    <name type="synonym">Glomus mosseae</name>
    <dbReference type="NCBI Taxonomy" id="27381"/>
    <lineage>
        <taxon>Eukaryota</taxon>
        <taxon>Fungi</taxon>
        <taxon>Fungi incertae sedis</taxon>
        <taxon>Mucoromycota</taxon>
        <taxon>Glomeromycotina</taxon>
        <taxon>Glomeromycetes</taxon>
        <taxon>Glomerales</taxon>
        <taxon>Glomeraceae</taxon>
        <taxon>Funneliformis</taxon>
    </lineage>
</organism>
<protein>
    <submittedName>
        <fullName evidence="2">8152_t:CDS:1</fullName>
    </submittedName>
</protein>
<gene>
    <name evidence="2" type="ORF">FMOSSE_LOCUS4875</name>
</gene>
<feature type="transmembrane region" description="Helical" evidence="1">
    <location>
        <begin position="689"/>
        <end position="709"/>
    </location>
</feature>
<accession>A0A9N9A5V8</accession>
<dbReference type="EMBL" id="CAJVPP010000862">
    <property type="protein sequence ID" value="CAG8517855.1"/>
    <property type="molecule type" value="Genomic_DNA"/>
</dbReference>
<keyword evidence="3" id="KW-1185">Reference proteome</keyword>
<feature type="transmembrane region" description="Helical" evidence="1">
    <location>
        <begin position="749"/>
        <end position="772"/>
    </location>
</feature>
<dbReference type="AlphaFoldDB" id="A0A9N9A5V8"/>
<proteinExistence type="predicted"/>
<keyword evidence="1" id="KW-0812">Transmembrane</keyword>
<sequence>MKFNDYIFIFTIFTIISFAILPITTQNYFTYYDIPTVNASKSTPTIFDIINYSDNKIILRIIRPDLSIPSEEGLLWLDKYLSLRTIYPDGKVVPIDIKLDIQDFNFCLTNEVYGIGSPIKIYPIRSKFLLVTYAEAADLNDPFTYIEKAMVIDLNGNIYGNTTFKSTYVDVVTNQWLPDQAGIFVNYNSYKGFLRVIPITNTSDFGFERYEVTGDGNILFLVQDILNFKESLSLMLTAIPMVDGRYAIVYANSTDSEVTSIIPQEGLYILILEYDKETEREPAVLYQTTIHGLKFTDINCDVSYVGIGQVCIVTGEYTIGAVKETIYFKFDFLSCGTAYNFKPLKIQTNPLIEYYAVQLLPYGGYLLSGIGSVDNITIVYGYVFNDDGEVYSWNLPNIVESNVIAGSTILRNNTFVLARVGEKPRWALITTELHKFNEDRDHGYNNFHIASTTPSIDDMIPSDLEFLNIKYYNKVELSNGNITIFQDDGNIRQTTSGINGRYVSYGDDTTIKVAILKSTFNQPGRRYYVSIDNNSVKDKIYQEPLYGVNDHVWSFTTTQTETEISSDDVMGQVRLTPEGTSYFLYEADREVFLMKLKRELADAIPVNPNRITTNEGFEIDTSVSQKQIFLSIDIKKMETEQERSVSLAIMDLDSLIKNKPITVIASGESTSYLDEDYGYKTLPNWRKTYGSALLGIFAITLVLICFFFYAKRKNADAKNTVIFQLGIIIFDVIMDITFIITKAKNIEALYIPSILFTIGPFIISVIIAFVIIKKEEKMREFFEWSRENKKVVDVFTVLAGSEVELLTILESKVIIGGNIVGRLYRFRDYKRVVYESADNDESNVKKEP</sequence>
<evidence type="ECO:0000313" key="2">
    <source>
        <dbReference type="EMBL" id="CAG8517855.1"/>
    </source>
</evidence>
<reference evidence="2" key="1">
    <citation type="submission" date="2021-06" db="EMBL/GenBank/DDBJ databases">
        <authorList>
            <person name="Kallberg Y."/>
            <person name="Tangrot J."/>
            <person name="Rosling A."/>
        </authorList>
    </citation>
    <scope>NUCLEOTIDE SEQUENCE</scope>
    <source>
        <strain evidence="2">87-6 pot B 2015</strain>
    </source>
</reference>
<name>A0A9N9A5V8_FUNMO</name>
<dbReference type="Proteomes" id="UP000789375">
    <property type="component" value="Unassembled WGS sequence"/>
</dbReference>
<feature type="transmembrane region" description="Helical" evidence="1">
    <location>
        <begin position="721"/>
        <end position="743"/>
    </location>
</feature>
<keyword evidence="1" id="KW-1133">Transmembrane helix</keyword>
<evidence type="ECO:0000256" key="1">
    <source>
        <dbReference type="SAM" id="Phobius"/>
    </source>
</evidence>
<feature type="transmembrane region" description="Helical" evidence="1">
    <location>
        <begin position="7"/>
        <end position="25"/>
    </location>
</feature>
<evidence type="ECO:0000313" key="3">
    <source>
        <dbReference type="Proteomes" id="UP000789375"/>
    </source>
</evidence>
<keyword evidence="1" id="KW-0472">Membrane</keyword>